<keyword evidence="2" id="KW-0414">Isoprene biosynthesis</keyword>
<dbReference type="NCBIfam" id="TIGR00748">
    <property type="entry name" value="HMG_CoA_syn_Arc"/>
    <property type="match status" value="1"/>
</dbReference>
<dbReference type="GO" id="GO:0006084">
    <property type="term" value="P:acetyl-CoA metabolic process"/>
    <property type="evidence" value="ECO:0007669"/>
    <property type="project" value="TreeGrafter"/>
</dbReference>
<dbReference type="EMBL" id="CP007493">
    <property type="protein sequence ID" value="AJB41211.1"/>
    <property type="molecule type" value="Genomic_DNA"/>
</dbReference>
<evidence type="ECO:0000313" key="5">
    <source>
        <dbReference type="EMBL" id="AJB41211.1"/>
    </source>
</evidence>
<dbReference type="Gene3D" id="3.40.47.10">
    <property type="match status" value="1"/>
</dbReference>
<protein>
    <submittedName>
        <fullName evidence="5">Hydroxymethylglutaryl-CoA synthase</fullName>
        <ecNumber evidence="5">2.3.3.10</ecNumber>
    </submittedName>
</protein>
<dbReference type="EC" id="2.3.3.10" evidence="5"/>
<dbReference type="InterPro" id="IPR016039">
    <property type="entry name" value="Thiolase-like"/>
</dbReference>
<evidence type="ECO:0000313" key="6">
    <source>
        <dbReference type="Proteomes" id="UP000266720"/>
    </source>
</evidence>
<dbReference type="GO" id="GO:0010142">
    <property type="term" value="P:farnesyl diphosphate biosynthetic process, mevalonate pathway"/>
    <property type="evidence" value="ECO:0007669"/>
    <property type="project" value="TreeGrafter"/>
</dbReference>
<keyword evidence="3 5" id="KW-0012">Acyltransferase</keyword>
<evidence type="ECO:0000259" key="4">
    <source>
        <dbReference type="Pfam" id="PF08541"/>
    </source>
</evidence>
<dbReference type="SUPFAM" id="SSF53901">
    <property type="entry name" value="Thiolase-like"/>
    <property type="match status" value="2"/>
</dbReference>
<proteinExistence type="predicted"/>
<dbReference type="AlphaFoldDB" id="A0A3G1A7H9"/>
<dbReference type="STRING" id="697581.TCARB_0133"/>
<dbReference type="Pfam" id="PF08541">
    <property type="entry name" value="ACP_syn_III_C"/>
    <property type="match status" value="1"/>
</dbReference>
<dbReference type="GO" id="GO:0004421">
    <property type="term" value="F:hydroxymethylglutaryl-CoA synthase activity"/>
    <property type="evidence" value="ECO:0007669"/>
    <property type="project" value="UniProtKB-EC"/>
</dbReference>
<evidence type="ECO:0000256" key="2">
    <source>
        <dbReference type="ARBA" id="ARBA00023229"/>
    </source>
</evidence>
<reference evidence="6" key="1">
    <citation type="book" date="2010" name="EXTREMOPHILES" publisher="0:0-0">
        <title>Complete genome sequences of ten hyperthermophilic archaea reveal their metabolic capabilities and possible ecological roles.</title>
        <editorList>
            <person name="?"/>
        </editorList>
        <authorList>
            <person name="Ravin N.V."/>
            <person name="Mardanov A.V."/>
            <person name="Bonch-Osmolovskaya E.A."/>
            <person name="Skryabin K.G."/>
        </authorList>
    </citation>
    <scope>NUCLEOTIDE SEQUENCE [LARGE SCALE GENOMIC DNA]</scope>
    <source>
        <strain evidence="6">1505</strain>
    </source>
</reference>
<dbReference type="PANTHER" id="PTHR43323">
    <property type="entry name" value="3-HYDROXY-3-METHYLGLUTARYL COENZYME A SYNTHASE"/>
    <property type="match status" value="1"/>
</dbReference>
<gene>
    <name evidence="5" type="ORF">TCARB_0133</name>
</gene>
<dbReference type="PANTHER" id="PTHR43323:SF2">
    <property type="entry name" value="HYDROXYMETHYLGLUTARYL-COA SYNTHASE"/>
    <property type="match status" value="1"/>
</dbReference>
<sequence>MKALFTTPIEKLLTKMSGLASILGWGAYIPIYRIETAEIARIHTKGGEKAPVQRKSVPGPDEDSLTIAYEAAKNALKRAKIDPKLVEALYIGSESPPYAVKPSATIIAEALGFSRKLFGIDMEFACKAGTTAMISVVGLVNSGIISYGMAIGTDTAQGRPGDELEYTAAAGAAAFLISKTRKDAAATIEHAVSYVTDTPDFWRREGEKFPMHTFRFTGEPAYFHHIENAAKLLMEETGLKPSDFNHVVFHQPNVKFPQRMGAMLGFKPEQMKLGLLSNEIGNTYAAASPMGLTNVLDNAKPGERILVVSFGSGAGSDALSIVVEDGIEERKGLARPTSYYLNRYKLVDYAVYLKYKGFILR</sequence>
<evidence type="ECO:0000256" key="3">
    <source>
        <dbReference type="ARBA" id="ARBA00023315"/>
    </source>
</evidence>
<dbReference type="InterPro" id="IPR004656">
    <property type="entry name" value="HMG_CoA_Synthase"/>
</dbReference>
<evidence type="ECO:0000256" key="1">
    <source>
        <dbReference type="ARBA" id="ARBA00022679"/>
    </source>
</evidence>
<feature type="domain" description="Beta-ketoacyl-[acyl-carrier-protein] synthase III C-terminal" evidence="4">
    <location>
        <begin position="234"/>
        <end position="318"/>
    </location>
</feature>
<dbReference type="CDD" id="cd00827">
    <property type="entry name" value="init_cond_enzymes"/>
    <property type="match status" value="1"/>
</dbReference>
<accession>A0A3G1A7H9</accession>
<organism evidence="5 6">
    <name type="scientific">Thermofilum adornatum 1505</name>
    <dbReference type="NCBI Taxonomy" id="697581"/>
    <lineage>
        <taxon>Archaea</taxon>
        <taxon>Thermoproteota</taxon>
        <taxon>Thermoprotei</taxon>
        <taxon>Thermofilales</taxon>
        <taxon>Thermofilaceae</taxon>
        <taxon>Thermofilum</taxon>
    </lineage>
</organism>
<dbReference type="InterPro" id="IPR013747">
    <property type="entry name" value="ACP_syn_III_C"/>
</dbReference>
<name>A0A3G1A7H9_9CREN</name>
<dbReference type="KEGG" id="tcb:TCARB_0133"/>
<dbReference type="Proteomes" id="UP000266720">
    <property type="component" value="Chromosome"/>
</dbReference>
<keyword evidence="1 5" id="KW-0808">Transferase</keyword>
<dbReference type="NCBIfam" id="NF003274">
    <property type="entry name" value="PRK04262.1"/>
    <property type="match status" value="1"/>
</dbReference>